<gene>
    <name evidence="8" type="ORF">H8Q88_16130</name>
</gene>
<feature type="transmembrane region" description="Helical" evidence="7">
    <location>
        <begin position="39"/>
        <end position="61"/>
    </location>
</feature>
<protein>
    <recommendedName>
        <fullName evidence="7">UPF0056 membrane protein</fullName>
    </recommendedName>
</protein>
<name>A0A9X0R9Z9_VIBME</name>
<comment type="subcellular location">
    <subcellularLocation>
        <location evidence="1 7">Cell membrane</location>
        <topology evidence="1 7">Multi-pass membrane protein</topology>
    </subcellularLocation>
</comment>
<feature type="transmembrane region" description="Helical" evidence="7">
    <location>
        <begin position="73"/>
        <end position="92"/>
    </location>
</feature>
<evidence type="ECO:0000256" key="1">
    <source>
        <dbReference type="ARBA" id="ARBA00004651"/>
    </source>
</evidence>
<dbReference type="Pfam" id="PF01914">
    <property type="entry name" value="MarC"/>
    <property type="match status" value="1"/>
</dbReference>
<dbReference type="Proteomes" id="UP000615796">
    <property type="component" value="Unassembled WGS sequence"/>
</dbReference>
<feature type="transmembrane region" description="Helical" evidence="7">
    <location>
        <begin position="136"/>
        <end position="157"/>
    </location>
</feature>
<dbReference type="PANTHER" id="PTHR33508">
    <property type="entry name" value="UPF0056 MEMBRANE PROTEIN YHCE"/>
    <property type="match status" value="1"/>
</dbReference>
<evidence type="ECO:0000256" key="5">
    <source>
        <dbReference type="ARBA" id="ARBA00022989"/>
    </source>
</evidence>
<dbReference type="GeneID" id="79888973"/>
<comment type="caution">
    <text evidence="8">The sequence shown here is derived from an EMBL/GenBank/DDBJ whole genome shotgun (WGS) entry which is preliminary data.</text>
</comment>
<evidence type="ECO:0000313" key="8">
    <source>
        <dbReference type="EMBL" id="MBC5852433.1"/>
    </source>
</evidence>
<dbReference type="NCBIfam" id="NF008010">
    <property type="entry name" value="PRK10739.1"/>
    <property type="match status" value="1"/>
</dbReference>
<keyword evidence="5 7" id="KW-1133">Transmembrane helix</keyword>
<keyword evidence="6 7" id="KW-0472">Membrane</keyword>
<reference evidence="8" key="1">
    <citation type="submission" date="2020-08" db="EMBL/GenBank/DDBJ databases">
        <title>Genome Sequencing and Pan-Genome Analysis of Migratory bird Vibrio Strains, Inner Mongolia.</title>
        <authorList>
            <person name="Zheng L."/>
        </authorList>
    </citation>
    <scope>NUCLEOTIDE SEQUENCE</scope>
    <source>
        <strain evidence="8">M13F</strain>
    </source>
</reference>
<keyword evidence="9" id="KW-1185">Reference proteome</keyword>
<dbReference type="PANTHER" id="PTHR33508:SF10">
    <property type="entry name" value="UPF0056 INNER MEMBRANE PROTEIN YHGN"/>
    <property type="match status" value="1"/>
</dbReference>
<comment type="similarity">
    <text evidence="2 7">Belongs to the UPF0056 (MarC) family.</text>
</comment>
<accession>A0A9X0R9Z9</accession>
<sequence length="196" mass="21536">MEILSAATMLFLIMDPLGNLPVVLSILKHLDPKRRRKVLIRELFFALVILMLFLFAGRSILGFLHVQPETLSISGGIILFIIAIKMIFPSAGSITGLAAGEEPFLVPMAIPMIAGPSVIAALLLLSTQHPQHMLELSAAVILAWSGTFVILMFYNFFHRVLGERGLKAVERLMGLLLVMISTQMFLNGVKSYMGMA</sequence>
<evidence type="ECO:0000256" key="3">
    <source>
        <dbReference type="ARBA" id="ARBA00022475"/>
    </source>
</evidence>
<organism evidence="8 9">
    <name type="scientific">Vibrio metschnikovii</name>
    <dbReference type="NCBI Taxonomy" id="28172"/>
    <lineage>
        <taxon>Bacteria</taxon>
        <taxon>Pseudomonadati</taxon>
        <taxon>Pseudomonadota</taxon>
        <taxon>Gammaproteobacteria</taxon>
        <taxon>Vibrionales</taxon>
        <taxon>Vibrionaceae</taxon>
        <taxon>Vibrio</taxon>
    </lineage>
</organism>
<evidence type="ECO:0000256" key="2">
    <source>
        <dbReference type="ARBA" id="ARBA00009784"/>
    </source>
</evidence>
<proteinExistence type="inferred from homology"/>
<dbReference type="NCBIfam" id="TIGR00427">
    <property type="entry name" value="NAAT family transporter"/>
    <property type="match status" value="1"/>
</dbReference>
<evidence type="ECO:0000256" key="4">
    <source>
        <dbReference type="ARBA" id="ARBA00022692"/>
    </source>
</evidence>
<dbReference type="InterPro" id="IPR002771">
    <property type="entry name" value="Multi_antbiot-R_MarC"/>
</dbReference>
<feature type="transmembrane region" description="Helical" evidence="7">
    <location>
        <begin position="6"/>
        <end position="27"/>
    </location>
</feature>
<dbReference type="AlphaFoldDB" id="A0A9X0R9Z9"/>
<dbReference type="RefSeq" id="WP_004393933.1">
    <property type="nucleotide sequence ID" value="NZ_CAWQCL010000005.1"/>
</dbReference>
<comment type="caution">
    <text evidence="7">Lacks conserved residue(s) required for the propagation of feature annotation.</text>
</comment>
<evidence type="ECO:0000256" key="7">
    <source>
        <dbReference type="RuleBase" id="RU362048"/>
    </source>
</evidence>
<evidence type="ECO:0000256" key="6">
    <source>
        <dbReference type="ARBA" id="ARBA00023136"/>
    </source>
</evidence>
<keyword evidence="4 7" id="KW-0812">Transmembrane</keyword>
<evidence type="ECO:0000313" key="9">
    <source>
        <dbReference type="Proteomes" id="UP000615796"/>
    </source>
</evidence>
<feature type="transmembrane region" description="Helical" evidence="7">
    <location>
        <begin position="104"/>
        <end position="124"/>
    </location>
</feature>
<dbReference type="OrthoDB" id="21094at2"/>
<dbReference type="GO" id="GO:0005886">
    <property type="term" value="C:plasma membrane"/>
    <property type="evidence" value="ECO:0007669"/>
    <property type="project" value="UniProtKB-SubCell"/>
</dbReference>
<dbReference type="EMBL" id="JACRUP010000013">
    <property type="protein sequence ID" value="MBC5852433.1"/>
    <property type="molecule type" value="Genomic_DNA"/>
</dbReference>
<keyword evidence="3" id="KW-1003">Cell membrane</keyword>